<feature type="signal peptide" evidence="1">
    <location>
        <begin position="1"/>
        <end position="20"/>
    </location>
</feature>
<protein>
    <submittedName>
        <fullName evidence="2">Uncharacterized protein</fullName>
    </submittedName>
</protein>
<proteinExistence type="predicted"/>
<organism evidence="2 3">
    <name type="scientific">Sphingobacterium kyonggiense</name>
    <dbReference type="NCBI Taxonomy" id="714075"/>
    <lineage>
        <taxon>Bacteria</taxon>
        <taxon>Pseudomonadati</taxon>
        <taxon>Bacteroidota</taxon>
        <taxon>Sphingobacteriia</taxon>
        <taxon>Sphingobacteriales</taxon>
        <taxon>Sphingobacteriaceae</taxon>
        <taxon>Sphingobacterium</taxon>
    </lineage>
</organism>
<name>A0ABP7Y815_9SPHI</name>
<dbReference type="EMBL" id="BAAAZI010000004">
    <property type="protein sequence ID" value="GAA4132187.1"/>
    <property type="molecule type" value="Genomic_DNA"/>
</dbReference>
<evidence type="ECO:0000256" key="1">
    <source>
        <dbReference type="SAM" id="SignalP"/>
    </source>
</evidence>
<accession>A0ABP7Y815</accession>
<reference evidence="3" key="1">
    <citation type="journal article" date="2019" name="Int. J. Syst. Evol. Microbiol.">
        <title>The Global Catalogue of Microorganisms (GCM) 10K type strain sequencing project: providing services to taxonomists for standard genome sequencing and annotation.</title>
        <authorList>
            <consortium name="The Broad Institute Genomics Platform"/>
            <consortium name="The Broad Institute Genome Sequencing Center for Infectious Disease"/>
            <person name="Wu L."/>
            <person name="Ma J."/>
        </authorList>
    </citation>
    <scope>NUCLEOTIDE SEQUENCE [LARGE SCALE GENOMIC DNA]</scope>
    <source>
        <strain evidence="3">JCM 16704</strain>
    </source>
</reference>
<gene>
    <name evidence="2" type="ORF">GCM10022216_03020</name>
</gene>
<evidence type="ECO:0000313" key="3">
    <source>
        <dbReference type="Proteomes" id="UP001500101"/>
    </source>
</evidence>
<dbReference type="Proteomes" id="UP001500101">
    <property type="component" value="Unassembled WGS sequence"/>
</dbReference>
<feature type="chain" id="PRO_5045313749" evidence="1">
    <location>
        <begin position="21"/>
        <end position="202"/>
    </location>
</feature>
<sequence>MKIKLLIAFLIFSIPTFSIAQENSGIKEMINSLTKNAIRDSTDKTIYHLMDELFQETLQSDNLNISQETIAKLDKIAKSDQAKNKHLLILLLLYQNFTEQSVRTGQSNRQIQLEILHTLSDEYSNLYNQIPVIIYIYLAESYKANKQNEEVVKTLNVSRKLYPDAIPLKVYQFMETKDETLKADILKNHKDHWLVKQFITRN</sequence>
<keyword evidence="3" id="KW-1185">Reference proteome</keyword>
<comment type="caution">
    <text evidence="2">The sequence shown here is derived from an EMBL/GenBank/DDBJ whole genome shotgun (WGS) entry which is preliminary data.</text>
</comment>
<dbReference type="RefSeq" id="WP_344672911.1">
    <property type="nucleotide sequence ID" value="NZ_BAAAZI010000004.1"/>
</dbReference>
<evidence type="ECO:0000313" key="2">
    <source>
        <dbReference type="EMBL" id="GAA4132187.1"/>
    </source>
</evidence>
<keyword evidence="1" id="KW-0732">Signal</keyword>